<dbReference type="PRINTS" id="PR01438">
    <property type="entry name" value="UNVRSLSTRESS"/>
</dbReference>
<dbReference type="InterPro" id="IPR006015">
    <property type="entry name" value="Universal_stress_UspA"/>
</dbReference>
<reference evidence="4" key="1">
    <citation type="journal article" date="2019" name="Int. J. Syst. Evol. Microbiol.">
        <title>The Global Catalogue of Microorganisms (GCM) 10K type strain sequencing project: providing services to taxonomists for standard genome sequencing and annotation.</title>
        <authorList>
            <consortium name="The Broad Institute Genomics Platform"/>
            <consortium name="The Broad Institute Genome Sequencing Center for Infectious Disease"/>
            <person name="Wu L."/>
            <person name="Ma J."/>
        </authorList>
    </citation>
    <scope>NUCLEOTIDE SEQUENCE [LARGE SCALE GENOMIC DNA]</scope>
    <source>
        <strain evidence="4">CCUG 61948</strain>
    </source>
</reference>
<protein>
    <submittedName>
        <fullName evidence="3">Universal stress protein</fullName>
    </submittedName>
</protein>
<dbReference type="Pfam" id="PF00582">
    <property type="entry name" value="Usp"/>
    <property type="match status" value="1"/>
</dbReference>
<comment type="similarity">
    <text evidence="1">Belongs to the universal stress protein A family.</text>
</comment>
<dbReference type="CDD" id="cd00293">
    <property type="entry name" value="USP-like"/>
    <property type="match status" value="1"/>
</dbReference>
<evidence type="ECO:0000259" key="2">
    <source>
        <dbReference type="Pfam" id="PF00582"/>
    </source>
</evidence>
<keyword evidence="4" id="KW-1185">Reference proteome</keyword>
<dbReference type="PANTHER" id="PTHR46268:SF6">
    <property type="entry name" value="UNIVERSAL STRESS PROTEIN UP12"/>
    <property type="match status" value="1"/>
</dbReference>
<accession>A0ABW3B1Y9</accession>
<gene>
    <name evidence="3" type="ORF">ACFQZJ_07685</name>
</gene>
<dbReference type="RefSeq" id="WP_379933592.1">
    <property type="nucleotide sequence ID" value="NZ_JBHTHY010000005.1"/>
</dbReference>
<dbReference type="InterPro" id="IPR006016">
    <property type="entry name" value="UspA"/>
</dbReference>
<feature type="domain" description="UspA" evidence="2">
    <location>
        <begin position="1"/>
        <end position="146"/>
    </location>
</feature>
<name>A0ABW3B1Y9_9FLAO</name>
<evidence type="ECO:0000313" key="3">
    <source>
        <dbReference type="EMBL" id="MFD0797336.1"/>
    </source>
</evidence>
<dbReference type="SUPFAM" id="SSF52402">
    <property type="entry name" value="Adenine nucleotide alpha hydrolases-like"/>
    <property type="match status" value="2"/>
</dbReference>
<dbReference type="EMBL" id="JBHTHY010000005">
    <property type="protein sequence ID" value="MFD0797336.1"/>
    <property type="molecule type" value="Genomic_DNA"/>
</dbReference>
<evidence type="ECO:0000313" key="4">
    <source>
        <dbReference type="Proteomes" id="UP001597012"/>
    </source>
</evidence>
<sequence>MQHILIPTDFSENAWNALEYGIRFYQKIECTFYLVHINPIPGYSGAGTGLKKASGKLADSLLEESTKDLKALIERVKELPIKTKHTFVPLAFYSYFTDTIKNIVEQKNIDLIIMGTKGASGLKKVTMGSNTGDVMTKVKCPLMAIPENAVYERPKEIAFPTDFKLGADLKVLDKVAELTTMNNAALRIMNILDTGETLTKEQESNKDFLKKYLVDIDHSFHTLTNTKLDSAVQCFTESRDIDLIAMVAKNQNFFQRILFRPAVEQISYHTKVPFLVLHE</sequence>
<dbReference type="Proteomes" id="UP001597012">
    <property type="component" value="Unassembled WGS sequence"/>
</dbReference>
<dbReference type="Gene3D" id="3.40.50.12370">
    <property type="match status" value="1"/>
</dbReference>
<organism evidence="3 4">
    <name type="scientific">Maribacter chungangensis</name>
    <dbReference type="NCBI Taxonomy" id="1069117"/>
    <lineage>
        <taxon>Bacteria</taxon>
        <taxon>Pseudomonadati</taxon>
        <taxon>Bacteroidota</taxon>
        <taxon>Flavobacteriia</taxon>
        <taxon>Flavobacteriales</taxon>
        <taxon>Flavobacteriaceae</taxon>
        <taxon>Maribacter</taxon>
    </lineage>
</organism>
<dbReference type="PANTHER" id="PTHR46268">
    <property type="entry name" value="STRESS RESPONSE PROTEIN NHAX"/>
    <property type="match status" value="1"/>
</dbReference>
<proteinExistence type="inferred from homology"/>
<evidence type="ECO:0000256" key="1">
    <source>
        <dbReference type="ARBA" id="ARBA00008791"/>
    </source>
</evidence>
<comment type="caution">
    <text evidence="3">The sequence shown here is derived from an EMBL/GenBank/DDBJ whole genome shotgun (WGS) entry which is preliminary data.</text>
</comment>